<protein>
    <submittedName>
        <fullName evidence="2">Uncharacterized protein</fullName>
    </submittedName>
</protein>
<feature type="region of interest" description="Disordered" evidence="1">
    <location>
        <begin position="68"/>
        <end position="90"/>
    </location>
</feature>
<feature type="compositionally biased region" description="Polar residues" evidence="1">
    <location>
        <begin position="81"/>
        <end position="90"/>
    </location>
</feature>
<gene>
    <name evidence="2" type="ORF">ABIE13_004116</name>
</gene>
<accession>A0ABV2QD80</accession>
<dbReference type="Proteomes" id="UP001549320">
    <property type="component" value="Unassembled WGS sequence"/>
</dbReference>
<comment type="caution">
    <text evidence="2">The sequence shown here is derived from an EMBL/GenBank/DDBJ whole genome shotgun (WGS) entry which is preliminary data.</text>
</comment>
<name>A0ABV2QD80_9BURK</name>
<keyword evidence="3" id="KW-1185">Reference proteome</keyword>
<evidence type="ECO:0000256" key="1">
    <source>
        <dbReference type="SAM" id="MobiDB-lite"/>
    </source>
</evidence>
<sequence>MIHARTHARFEQRCSYLAETGGCVWIEQRTGYFLKKFVLQYPFGLSLSKPCAELLPLIKLKRGCAQNERRPDSIPAKWLGHSQQGSSPNS</sequence>
<proteinExistence type="predicted"/>
<organism evidence="2 3">
    <name type="scientific">Ottowia thiooxydans</name>
    <dbReference type="NCBI Taxonomy" id="219182"/>
    <lineage>
        <taxon>Bacteria</taxon>
        <taxon>Pseudomonadati</taxon>
        <taxon>Pseudomonadota</taxon>
        <taxon>Betaproteobacteria</taxon>
        <taxon>Burkholderiales</taxon>
        <taxon>Comamonadaceae</taxon>
        <taxon>Ottowia</taxon>
    </lineage>
</organism>
<reference evidence="2 3" key="1">
    <citation type="submission" date="2024-06" db="EMBL/GenBank/DDBJ databases">
        <title>Sorghum-associated microbial communities from plants grown in Nebraska, USA.</title>
        <authorList>
            <person name="Schachtman D."/>
        </authorList>
    </citation>
    <scope>NUCLEOTIDE SEQUENCE [LARGE SCALE GENOMIC DNA]</scope>
    <source>
        <strain evidence="2 3">2709</strain>
    </source>
</reference>
<dbReference type="EMBL" id="JBEPSH010000008">
    <property type="protein sequence ID" value="MET4578993.1"/>
    <property type="molecule type" value="Genomic_DNA"/>
</dbReference>
<evidence type="ECO:0000313" key="3">
    <source>
        <dbReference type="Proteomes" id="UP001549320"/>
    </source>
</evidence>
<evidence type="ECO:0000313" key="2">
    <source>
        <dbReference type="EMBL" id="MET4578993.1"/>
    </source>
</evidence>